<feature type="signal peptide" evidence="9">
    <location>
        <begin position="1"/>
        <end position="46"/>
    </location>
</feature>
<dbReference type="PANTHER" id="PTHR12815">
    <property type="entry name" value="SORTING AND ASSEMBLY MACHINERY SAMM50 PROTEIN FAMILY MEMBER"/>
    <property type="match status" value="1"/>
</dbReference>
<dbReference type="InterPro" id="IPR023707">
    <property type="entry name" value="OM_assembly_BamA"/>
</dbReference>
<accession>A0A7M3ME88</accession>
<keyword evidence="3" id="KW-0812">Transmembrane</keyword>
<evidence type="ECO:0000256" key="8">
    <source>
        <dbReference type="NCBIfam" id="TIGR03303"/>
    </source>
</evidence>
<keyword evidence="6" id="KW-0472">Membrane</keyword>
<evidence type="ECO:0000256" key="4">
    <source>
        <dbReference type="ARBA" id="ARBA00022729"/>
    </source>
</evidence>
<dbReference type="InterPro" id="IPR039910">
    <property type="entry name" value="D15-like"/>
</dbReference>
<feature type="domain" description="POTRA" evidence="10">
    <location>
        <begin position="333"/>
        <end position="419"/>
    </location>
</feature>
<evidence type="ECO:0000259" key="10">
    <source>
        <dbReference type="PROSITE" id="PS51779"/>
    </source>
</evidence>
<evidence type="ECO:0000256" key="9">
    <source>
        <dbReference type="SAM" id="SignalP"/>
    </source>
</evidence>
<keyword evidence="12" id="KW-1185">Reference proteome</keyword>
<dbReference type="Gene3D" id="2.40.160.50">
    <property type="entry name" value="membrane protein fhac: a member of the omp85/tpsb transporter family"/>
    <property type="match status" value="1"/>
</dbReference>
<keyword evidence="4 9" id="KW-0732">Signal</keyword>
<evidence type="ECO:0000256" key="3">
    <source>
        <dbReference type="ARBA" id="ARBA00022692"/>
    </source>
</evidence>
<feature type="domain" description="POTRA" evidence="10">
    <location>
        <begin position="508"/>
        <end position="581"/>
    </location>
</feature>
<dbReference type="InterPro" id="IPR034746">
    <property type="entry name" value="POTRA"/>
</dbReference>
<dbReference type="GO" id="GO:0071709">
    <property type="term" value="P:membrane assembly"/>
    <property type="evidence" value="ECO:0007669"/>
    <property type="project" value="InterPro"/>
</dbReference>
<dbReference type="PANTHER" id="PTHR12815:SF23">
    <property type="entry name" value="OUTER MEMBRANE PROTEIN ASSEMBLY FACTOR BAMA"/>
    <property type="match status" value="1"/>
</dbReference>
<dbReference type="Pfam" id="PF01103">
    <property type="entry name" value="Omp85"/>
    <property type="match status" value="1"/>
</dbReference>
<comment type="caution">
    <text evidence="11">The sequence shown here is derived from an EMBL/GenBank/DDBJ whole genome shotgun (WGS) entry which is preliminary data.</text>
</comment>
<proteinExistence type="predicted"/>
<dbReference type="PROSITE" id="PS51779">
    <property type="entry name" value="POTRA"/>
    <property type="match status" value="4"/>
</dbReference>
<dbReference type="PIRSF" id="PIRSF006076">
    <property type="entry name" value="OM_assembly_OMP85"/>
    <property type="match status" value="1"/>
</dbReference>
<protein>
    <recommendedName>
        <fullName evidence="8">Outer membrane protein assembly factor BamA</fullName>
    </recommendedName>
</protein>
<dbReference type="NCBIfam" id="TIGR03303">
    <property type="entry name" value="OM_YaeT"/>
    <property type="match status" value="1"/>
</dbReference>
<name>A0A7M3ME88_9BACT</name>
<keyword evidence="5" id="KW-0677">Repeat</keyword>
<organism evidence="11 12">
    <name type="scientific">Oceanidesulfovibrio indonesiensis</name>
    <dbReference type="NCBI Taxonomy" id="54767"/>
    <lineage>
        <taxon>Bacteria</taxon>
        <taxon>Pseudomonadati</taxon>
        <taxon>Thermodesulfobacteriota</taxon>
        <taxon>Desulfovibrionia</taxon>
        <taxon>Desulfovibrionales</taxon>
        <taxon>Desulfovibrionaceae</taxon>
        <taxon>Oceanidesulfovibrio</taxon>
    </lineage>
</organism>
<gene>
    <name evidence="11" type="primary">bamA</name>
    <name evidence="11" type="ORF">DPQ33_10110</name>
</gene>
<dbReference type="EMBL" id="QMIE01000008">
    <property type="protein sequence ID" value="TVM17138.1"/>
    <property type="molecule type" value="Genomic_DNA"/>
</dbReference>
<evidence type="ECO:0000313" key="12">
    <source>
        <dbReference type="Proteomes" id="UP000448292"/>
    </source>
</evidence>
<reference evidence="11 12" key="1">
    <citation type="submission" date="2018-06" db="EMBL/GenBank/DDBJ databases">
        <title>Complete genome of Desulfovibrio indonesiensis P37SLT.</title>
        <authorList>
            <person name="Crispim J.S."/>
            <person name="Vidigal P.M.P."/>
            <person name="Silva L.C.F."/>
            <person name="Laguardia C.N."/>
            <person name="Araujo L.C."/>
            <person name="Dias R.S."/>
            <person name="Sousa M.P."/>
            <person name="Paula S.O."/>
            <person name="Silva C."/>
        </authorList>
    </citation>
    <scope>NUCLEOTIDE SEQUENCE [LARGE SCALE GENOMIC DNA]</scope>
    <source>
        <strain evidence="11 12">P37SLT</strain>
    </source>
</reference>
<evidence type="ECO:0000256" key="5">
    <source>
        <dbReference type="ARBA" id="ARBA00022737"/>
    </source>
</evidence>
<dbReference type="AlphaFoldDB" id="A0A7M3ME88"/>
<keyword evidence="7" id="KW-0998">Cell outer membrane</keyword>
<dbReference type="Gene3D" id="3.10.20.310">
    <property type="entry name" value="membrane protein fhac"/>
    <property type="match status" value="5"/>
</dbReference>
<dbReference type="Proteomes" id="UP000448292">
    <property type="component" value="Unassembled WGS sequence"/>
</dbReference>
<comment type="subcellular location">
    <subcellularLocation>
        <location evidence="1">Membrane</location>
    </subcellularLocation>
</comment>
<dbReference type="GO" id="GO:0009279">
    <property type="term" value="C:cell outer membrane"/>
    <property type="evidence" value="ECO:0007669"/>
    <property type="project" value="UniProtKB-UniRule"/>
</dbReference>
<evidence type="ECO:0000256" key="7">
    <source>
        <dbReference type="ARBA" id="ARBA00023237"/>
    </source>
</evidence>
<sequence length="910" mass="101559">MLSQTACNGGWNSIPECSMKCRLLRTAMLAMVAFTLVLFHGQPAPAQNDVTVVVLPFQVNADPKYDYLNASLPELLTQSLGEQGFNAVSQDRVRTLIREQNVTFLDLATARTLAQAAGAQYAVYGSFSQIGESISLDVRLVNVEGTRPATPLYVSQTGMGNLGLAVGELTQKLSDELYAEDSIAEIEVRGLAYLDQDVVLSRLSIREGDPFNPRAMNDEIKRVFDLGYFEDVRVSVQDVPQGKKVIFDLEEKPRIRAIGVVGNDAIDDDEIIEAMNTQPGTVLNPSILADDLEKIRGLYRDKGYYLAEISYELEEVQDSSARLNIVVKETKRLYVTKITLNGVEAMSESAVRGEMKLGTRGIISWLTGTGVLKEELLEHDAAAIEKYYANHGFVDVKVSPAQVDYTEDGIHVSYDIIEGPRYKVGEVSFAGDLLVPNEDLRKITSIDDLADKGEWFDRSMLREDSERLTMLYNDLGYAYAETNVRFNEAAAEEPTLDVTFTMTKNQKVFIRRVTIDGNTKTRDNVIRRELVLADGDLFNGSALQASNIRLENLDLFESYDIETVPTDDPKELDLKVNVKEKATGMISGGLGYGSYDGVFVTAKVNERNLFGRGYFIGLTGSFSGKKTRFDFSFTNPRVYDSYLGFGLDAYYTEESFPDFDREAIGGGVRFSHPIGNYSTLHWGYTLERYKLTDLNYYYFYNTSSDENWSSIVNLGLSRNTTNRNMNPTSGWRNSVAMYAAGGIFGGDDEFIKLITDHNWYYLLPWGDEHIFHWRGQAGALLETPGGGSVPIYQRFYLGGMNSVRGYEGMSIGPRDIYGQVRGGTYQFFTNFEYLFRLSEEFGLQGVAFFDAGDAWGGFGEDVPHLKTSVGAGLRWASPFGLLRVEYGYALDRIPGQGSPHRLEFSMGQAF</sequence>
<evidence type="ECO:0000313" key="11">
    <source>
        <dbReference type="EMBL" id="TVM17138.1"/>
    </source>
</evidence>
<evidence type="ECO:0000256" key="1">
    <source>
        <dbReference type="ARBA" id="ARBA00004370"/>
    </source>
</evidence>
<dbReference type="Gene3D" id="3.40.50.10610">
    <property type="entry name" value="ABC-type transport auxiliary lipoprotein component"/>
    <property type="match status" value="1"/>
</dbReference>
<keyword evidence="2" id="KW-1134">Transmembrane beta strand</keyword>
<dbReference type="InterPro" id="IPR000184">
    <property type="entry name" value="Bac_surfAg_D15"/>
</dbReference>
<evidence type="ECO:0000256" key="2">
    <source>
        <dbReference type="ARBA" id="ARBA00022452"/>
    </source>
</evidence>
<feature type="domain" description="POTRA" evidence="10">
    <location>
        <begin position="181"/>
        <end position="252"/>
    </location>
</feature>
<feature type="chain" id="PRO_5029639863" description="Outer membrane protein assembly factor BamA" evidence="9">
    <location>
        <begin position="47"/>
        <end position="910"/>
    </location>
</feature>
<evidence type="ECO:0000256" key="6">
    <source>
        <dbReference type="ARBA" id="ARBA00023136"/>
    </source>
</evidence>
<feature type="domain" description="POTRA" evidence="10">
    <location>
        <begin position="253"/>
        <end position="330"/>
    </location>
</feature>
<dbReference type="OrthoDB" id="9803054at2"/>
<dbReference type="Pfam" id="PF07244">
    <property type="entry name" value="POTRA"/>
    <property type="match status" value="5"/>
</dbReference>
<dbReference type="InterPro" id="IPR010827">
    <property type="entry name" value="BamA/TamA_POTRA"/>
</dbReference>